<accession>A0ABY8U3N6</accession>
<proteinExistence type="predicted"/>
<protein>
    <submittedName>
        <fullName evidence="1">Uncharacterized protein</fullName>
    </submittedName>
</protein>
<organism evidence="1 2">
    <name type="scientific">Tetradesmus obliquus</name>
    <name type="common">Green alga</name>
    <name type="synonym">Acutodesmus obliquus</name>
    <dbReference type="NCBI Taxonomy" id="3088"/>
    <lineage>
        <taxon>Eukaryota</taxon>
        <taxon>Viridiplantae</taxon>
        <taxon>Chlorophyta</taxon>
        <taxon>core chlorophytes</taxon>
        <taxon>Chlorophyceae</taxon>
        <taxon>CS clade</taxon>
        <taxon>Sphaeropleales</taxon>
        <taxon>Scenedesmaceae</taxon>
        <taxon>Tetradesmus</taxon>
    </lineage>
</organism>
<gene>
    <name evidence="1" type="ORF">OEZ85_012715</name>
</gene>
<sequence length="71" mass="7677">MKVGRSIMVGTAQRVGSAYMCQYRASATARTPVSVRRGFSCGCAYACAAADYEYDWNYDNNNTPAGSCSSR</sequence>
<reference evidence="1 2" key="1">
    <citation type="submission" date="2023-05" db="EMBL/GenBank/DDBJ databases">
        <title>A 100% complete, gapless, phased diploid assembly of the Scenedesmus obliquus UTEX 3031 genome.</title>
        <authorList>
            <person name="Biondi T.C."/>
            <person name="Hanschen E.R."/>
            <person name="Kwon T."/>
            <person name="Eng W."/>
            <person name="Kruse C.P.S."/>
            <person name="Koehler S.I."/>
            <person name="Kunde Y."/>
            <person name="Gleasner C.D."/>
            <person name="You Mak K.T."/>
            <person name="Polle J."/>
            <person name="Hovde B.T."/>
            <person name="Starkenburg S.R."/>
        </authorList>
    </citation>
    <scope>NUCLEOTIDE SEQUENCE [LARGE SCALE GENOMIC DNA]</scope>
    <source>
        <strain evidence="1 2">DOE0152z</strain>
    </source>
</reference>
<name>A0ABY8U3N6_TETOB</name>
<evidence type="ECO:0000313" key="1">
    <source>
        <dbReference type="EMBL" id="WIA15974.1"/>
    </source>
</evidence>
<keyword evidence="2" id="KW-1185">Reference proteome</keyword>
<evidence type="ECO:0000313" key="2">
    <source>
        <dbReference type="Proteomes" id="UP001244341"/>
    </source>
</evidence>
<dbReference type="EMBL" id="CP126214">
    <property type="protein sequence ID" value="WIA15974.1"/>
    <property type="molecule type" value="Genomic_DNA"/>
</dbReference>
<dbReference type="Proteomes" id="UP001244341">
    <property type="component" value="Chromosome 7b"/>
</dbReference>